<dbReference type="KEGG" id="chya:V22_29980"/>
<dbReference type="AlphaFoldDB" id="A0A517TBI6"/>
<dbReference type="Proteomes" id="UP000319976">
    <property type="component" value="Chromosome"/>
</dbReference>
<dbReference type="OrthoDB" id="281357at2"/>
<dbReference type="RefSeq" id="WP_145264169.1">
    <property type="nucleotide sequence ID" value="NZ_CP036316.1"/>
</dbReference>
<organism evidence="1 2">
    <name type="scientific">Calycomorphotria hydatis</name>
    <dbReference type="NCBI Taxonomy" id="2528027"/>
    <lineage>
        <taxon>Bacteria</taxon>
        <taxon>Pseudomonadati</taxon>
        <taxon>Planctomycetota</taxon>
        <taxon>Planctomycetia</taxon>
        <taxon>Planctomycetales</taxon>
        <taxon>Planctomycetaceae</taxon>
        <taxon>Calycomorphotria</taxon>
    </lineage>
</organism>
<protein>
    <submittedName>
        <fullName evidence="1">Uncharacterized protein</fullName>
    </submittedName>
</protein>
<dbReference type="EMBL" id="CP036316">
    <property type="protein sequence ID" value="QDT65738.1"/>
    <property type="molecule type" value="Genomic_DNA"/>
</dbReference>
<name>A0A517TBI6_9PLAN</name>
<evidence type="ECO:0000313" key="2">
    <source>
        <dbReference type="Proteomes" id="UP000319976"/>
    </source>
</evidence>
<keyword evidence="2" id="KW-1185">Reference proteome</keyword>
<sequence length="89" mass="10483">MADREYNKYQQKVIQRFYDNREQIDHQTLAELVTNLYLSEGKKRAKHWETAKGVMERLKVPKSRIEHVINSDDPTVLAAVVEDLEKGRI</sequence>
<accession>A0A517TBI6</accession>
<reference evidence="1 2" key="1">
    <citation type="submission" date="2019-02" db="EMBL/GenBank/DDBJ databases">
        <title>Deep-cultivation of Planctomycetes and their phenomic and genomic characterization uncovers novel biology.</title>
        <authorList>
            <person name="Wiegand S."/>
            <person name="Jogler M."/>
            <person name="Boedeker C."/>
            <person name="Pinto D."/>
            <person name="Vollmers J."/>
            <person name="Rivas-Marin E."/>
            <person name="Kohn T."/>
            <person name="Peeters S.H."/>
            <person name="Heuer A."/>
            <person name="Rast P."/>
            <person name="Oberbeckmann S."/>
            <person name="Bunk B."/>
            <person name="Jeske O."/>
            <person name="Meyerdierks A."/>
            <person name="Storesund J.E."/>
            <person name="Kallscheuer N."/>
            <person name="Luecker S."/>
            <person name="Lage O.M."/>
            <person name="Pohl T."/>
            <person name="Merkel B.J."/>
            <person name="Hornburger P."/>
            <person name="Mueller R.-W."/>
            <person name="Bruemmer F."/>
            <person name="Labrenz M."/>
            <person name="Spormann A.M."/>
            <person name="Op den Camp H."/>
            <person name="Overmann J."/>
            <person name="Amann R."/>
            <person name="Jetten M.S.M."/>
            <person name="Mascher T."/>
            <person name="Medema M.H."/>
            <person name="Devos D.P."/>
            <person name="Kaster A.-K."/>
            <person name="Ovreas L."/>
            <person name="Rohde M."/>
            <person name="Galperin M.Y."/>
            <person name="Jogler C."/>
        </authorList>
    </citation>
    <scope>NUCLEOTIDE SEQUENCE [LARGE SCALE GENOMIC DNA]</scope>
    <source>
        <strain evidence="1 2">V22</strain>
    </source>
</reference>
<proteinExistence type="predicted"/>
<gene>
    <name evidence="1" type="ORF">V22_29980</name>
</gene>
<evidence type="ECO:0000313" key="1">
    <source>
        <dbReference type="EMBL" id="QDT65738.1"/>
    </source>
</evidence>